<evidence type="ECO:0000256" key="2">
    <source>
        <dbReference type="ARBA" id="ARBA00022649"/>
    </source>
</evidence>
<dbReference type="PANTHER" id="PTHR12901">
    <property type="entry name" value="SPERM PROTEIN HOMOLOG"/>
    <property type="match status" value="1"/>
</dbReference>
<dbReference type="SUPFAM" id="SSF55961">
    <property type="entry name" value="Bet v1-like"/>
    <property type="match status" value="1"/>
</dbReference>
<evidence type="ECO:0000256" key="1">
    <source>
        <dbReference type="ARBA" id="ARBA00008918"/>
    </source>
</evidence>
<accession>A0A432ZHI6</accession>
<dbReference type="InterPro" id="IPR044996">
    <property type="entry name" value="COQ10-like"/>
</dbReference>
<dbReference type="OrthoDB" id="9804759at2"/>
<evidence type="ECO:0000259" key="3">
    <source>
        <dbReference type="Pfam" id="PF03364"/>
    </source>
</evidence>
<feature type="domain" description="Coenzyme Q-binding protein COQ10 START" evidence="3">
    <location>
        <begin position="10"/>
        <end position="134"/>
    </location>
</feature>
<dbReference type="Pfam" id="PF03364">
    <property type="entry name" value="Polyketide_cyc"/>
    <property type="match status" value="1"/>
</dbReference>
<comment type="caution">
    <text evidence="4">The sequence shown here is derived from an EMBL/GenBank/DDBJ whole genome shotgun (WGS) entry which is preliminary data.</text>
</comment>
<comment type="similarity">
    <text evidence="1">Belongs to the ribosome association toxin RatA family.</text>
</comment>
<dbReference type="Proteomes" id="UP000287908">
    <property type="component" value="Unassembled WGS sequence"/>
</dbReference>
<dbReference type="GO" id="GO:0048039">
    <property type="term" value="F:ubiquinone binding"/>
    <property type="evidence" value="ECO:0007669"/>
    <property type="project" value="InterPro"/>
</dbReference>
<dbReference type="Gene3D" id="3.30.530.20">
    <property type="match status" value="1"/>
</dbReference>
<proteinExistence type="inferred from homology"/>
<dbReference type="GO" id="GO:0045333">
    <property type="term" value="P:cellular respiration"/>
    <property type="evidence" value="ECO:0007669"/>
    <property type="project" value="InterPro"/>
</dbReference>
<name>A0A432ZHI6_9GAMM</name>
<evidence type="ECO:0000313" key="4">
    <source>
        <dbReference type="EMBL" id="RUO77270.1"/>
    </source>
</evidence>
<dbReference type="InterPro" id="IPR023393">
    <property type="entry name" value="START-like_dom_sf"/>
</dbReference>
<dbReference type="EMBL" id="PIQF01000001">
    <property type="protein sequence ID" value="RUO77270.1"/>
    <property type="molecule type" value="Genomic_DNA"/>
</dbReference>
<reference evidence="4 5" key="1">
    <citation type="journal article" date="2011" name="Front. Microbiol.">
        <title>Genomic signatures of strain selection and enhancement in Bacillus atrophaeus var. globigii, a historical biowarfare simulant.</title>
        <authorList>
            <person name="Gibbons H.S."/>
            <person name="Broomall S.M."/>
            <person name="McNew L.A."/>
            <person name="Daligault H."/>
            <person name="Chapman C."/>
            <person name="Bruce D."/>
            <person name="Karavis M."/>
            <person name="Krepps M."/>
            <person name="McGregor P.A."/>
            <person name="Hong C."/>
            <person name="Park K.H."/>
            <person name="Akmal A."/>
            <person name="Feldman A."/>
            <person name="Lin J.S."/>
            <person name="Chang W.E."/>
            <person name="Higgs B.W."/>
            <person name="Demirev P."/>
            <person name="Lindquist J."/>
            <person name="Liem A."/>
            <person name="Fochler E."/>
            <person name="Read T.D."/>
            <person name="Tapia R."/>
            <person name="Johnson S."/>
            <person name="Bishop-Lilly K.A."/>
            <person name="Detter C."/>
            <person name="Han C."/>
            <person name="Sozhamannan S."/>
            <person name="Rosenzweig C.N."/>
            <person name="Skowronski E.W."/>
        </authorList>
    </citation>
    <scope>NUCLEOTIDE SEQUENCE [LARGE SCALE GENOMIC DNA]</scope>
    <source>
        <strain evidence="4 5">CL-SP19</strain>
    </source>
</reference>
<gene>
    <name evidence="4" type="ORF">CWI81_01935</name>
</gene>
<keyword evidence="4" id="KW-0830">Ubiquinone</keyword>
<organism evidence="4 5">
    <name type="scientific">Idiomarina seosinensis</name>
    <dbReference type="NCBI Taxonomy" id="281739"/>
    <lineage>
        <taxon>Bacteria</taxon>
        <taxon>Pseudomonadati</taxon>
        <taxon>Pseudomonadota</taxon>
        <taxon>Gammaproteobacteria</taxon>
        <taxon>Alteromonadales</taxon>
        <taxon>Idiomarinaceae</taxon>
        <taxon>Idiomarina</taxon>
    </lineage>
</organism>
<evidence type="ECO:0000313" key="5">
    <source>
        <dbReference type="Proteomes" id="UP000287908"/>
    </source>
</evidence>
<dbReference type="InterPro" id="IPR005031">
    <property type="entry name" value="COQ10_START"/>
</dbReference>
<dbReference type="CDD" id="cd07813">
    <property type="entry name" value="COQ10p_like"/>
    <property type="match status" value="1"/>
</dbReference>
<keyword evidence="5" id="KW-1185">Reference proteome</keyword>
<sequence>MPRIEKSALVSHSAQQMFDLVNDIDKYPDFVPGCVDAKVIEQGDDYKVATLDISKAGIRKSFTTRNTLVAPERIDMQLVDGPFKKLSGGWRFTPLADDACKIQFELDFEFANRLLGMAFGKIFSEVTARMVDAFVERSKKVYS</sequence>
<dbReference type="AlphaFoldDB" id="A0A432ZHI6"/>
<dbReference type="PANTHER" id="PTHR12901:SF10">
    <property type="entry name" value="COENZYME Q-BINDING PROTEIN COQ10, MITOCHONDRIAL"/>
    <property type="match status" value="1"/>
</dbReference>
<keyword evidence="2" id="KW-1277">Toxin-antitoxin system</keyword>
<protein>
    <submittedName>
        <fullName evidence="4">Ubiquinone-binding protein</fullName>
    </submittedName>
</protein>
<dbReference type="RefSeq" id="WP_126783545.1">
    <property type="nucleotide sequence ID" value="NZ_PIQF01000001.1"/>
</dbReference>